<keyword evidence="3" id="KW-1003">Cell membrane</keyword>
<feature type="domain" description="Heme-copper oxidase subunit III family profile" evidence="9">
    <location>
        <begin position="1"/>
        <end position="197"/>
    </location>
</feature>
<feature type="transmembrane region" description="Helical" evidence="8">
    <location>
        <begin position="99"/>
        <end position="118"/>
    </location>
</feature>
<dbReference type="Proteomes" id="UP000317716">
    <property type="component" value="Unassembled WGS sequence"/>
</dbReference>
<comment type="subcellular location">
    <subcellularLocation>
        <location evidence="1 7">Cell membrane</location>
        <topology evidence="1 7">Multi-pass membrane protein</topology>
    </subcellularLocation>
</comment>
<evidence type="ECO:0000256" key="2">
    <source>
        <dbReference type="ARBA" id="ARBA00010581"/>
    </source>
</evidence>
<feature type="transmembrane region" description="Helical" evidence="8">
    <location>
        <begin position="23"/>
        <end position="47"/>
    </location>
</feature>
<dbReference type="InterPro" id="IPR035973">
    <property type="entry name" value="Cyt_c_oxidase_su3-like_sf"/>
</dbReference>
<dbReference type="SUPFAM" id="SSF81452">
    <property type="entry name" value="Cytochrome c oxidase subunit III-like"/>
    <property type="match status" value="1"/>
</dbReference>
<feature type="transmembrane region" description="Helical" evidence="8">
    <location>
        <begin position="67"/>
        <end position="87"/>
    </location>
</feature>
<comment type="similarity">
    <text evidence="2 7">Belongs to the cytochrome c oxidase subunit 3 family.</text>
</comment>
<dbReference type="AlphaFoldDB" id="A0A538T023"/>
<evidence type="ECO:0000256" key="7">
    <source>
        <dbReference type="RuleBase" id="RU003376"/>
    </source>
</evidence>
<evidence type="ECO:0000256" key="3">
    <source>
        <dbReference type="ARBA" id="ARBA00022475"/>
    </source>
</evidence>
<dbReference type="GO" id="GO:0019646">
    <property type="term" value="P:aerobic electron transport chain"/>
    <property type="evidence" value="ECO:0007669"/>
    <property type="project" value="InterPro"/>
</dbReference>
<dbReference type="PANTHER" id="PTHR11403:SF2">
    <property type="entry name" value="CYTOCHROME BO(3) UBIQUINOL OXIDASE SUBUNIT 3"/>
    <property type="match status" value="1"/>
</dbReference>
<protein>
    <recommendedName>
        <fullName evidence="9">Heme-copper oxidase subunit III family profile domain-containing protein</fullName>
    </recommendedName>
</protein>
<dbReference type="InterPro" id="IPR013833">
    <property type="entry name" value="Cyt_c_oxidase_su3_a-hlx"/>
</dbReference>
<dbReference type="Pfam" id="PF00510">
    <property type="entry name" value="COX3"/>
    <property type="match status" value="1"/>
</dbReference>
<dbReference type="GO" id="GO:0005886">
    <property type="term" value="C:plasma membrane"/>
    <property type="evidence" value="ECO:0007669"/>
    <property type="project" value="UniProtKB-SubCell"/>
</dbReference>
<dbReference type="GO" id="GO:0004129">
    <property type="term" value="F:cytochrome-c oxidase activity"/>
    <property type="evidence" value="ECO:0007669"/>
    <property type="project" value="InterPro"/>
</dbReference>
<evidence type="ECO:0000259" key="9">
    <source>
        <dbReference type="PROSITE" id="PS50253"/>
    </source>
</evidence>
<dbReference type="InterPro" id="IPR024791">
    <property type="entry name" value="Cyt_c/ubiquinol_Oxase_su3"/>
</dbReference>
<evidence type="ECO:0000256" key="5">
    <source>
        <dbReference type="ARBA" id="ARBA00022989"/>
    </source>
</evidence>
<dbReference type="PROSITE" id="PS50253">
    <property type="entry name" value="COX3"/>
    <property type="match status" value="1"/>
</dbReference>
<dbReference type="Gene3D" id="1.20.120.80">
    <property type="entry name" value="Cytochrome c oxidase, subunit III, four-helix bundle"/>
    <property type="match status" value="1"/>
</dbReference>
<evidence type="ECO:0000256" key="6">
    <source>
        <dbReference type="ARBA" id="ARBA00023136"/>
    </source>
</evidence>
<keyword evidence="4 7" id="KW-0812">Transmembrane</keyword>
<organism evidence="10 11">
    <name type="scientific">Eiseniibacteriota bacterium</name>
    <dbReference type="NCBI Taxonomy" id="2212470"/>
    <lineage>
        <taxon>Bacteria</taxon>
        <taxon>Candidatus Eiseniibacteriota</taxon>
    </lineage>
</organism>
<feature type="transmembrane region" description="Helical" evidence="8">
    <location>
        <begin position="138"/>
        <end position="161"/>
    </location>
</feature>
<feature type="transmembrane region" description="Helical" evidence="8">
    <location>
        <begin position="173"/>
        <end position="195"/>
    </location>
</feature>
<evidence type="ECO:0000313" key="10">
    <source>
        <dbReference type="EMBL" id="TMQ56997.1"/>
    </source>
</evidence>
<gene>
    <name evidence="10" type="ORF">E6K72_04105</name>
</gene>
<sequence length="197" mass="21518">MEPRITERILTLPVRRGGLTDNALFGMALAVFVEVMLFAGFISAFVIVRGATPAGLWPPPDQPRLPIARTAVNTAMLIGSGVALALAQRAYSRRREAAARRMGVAILLGGAFVLFQGVEWVRLIGQGLTLTSSQLGAFFYLIVGAHALHAAAALAALVVCWRAMREGRLRASAFGAVQLFWYFVVLMWPVIYWQVYL</sequence>
<dbReference type="InterPro" id="IPR000298">
    <property type="entry name" value="Cyt_c_oxidase-like_su3"/>
</dbReference>
<evidence type="ECO:0000256" key="4">
    <source>
        <dbReference type="ARBA" id="ARBA00022692"/>
    </source>
</evidence>
<evidence type="ECO:0000256" key="8">
    <source>
        <dbReference type="SAM" id="Phobius"/>
    </source>
</evidence>
<evidence type="ECO:0000256" key="1">
    <source>
        <dbReference type="ARBA" id="ARBA00004651"/>
    </source>
</evidence>
<keyword evidence="5 8" id="KW-1133">Transmembrane helix</keyword>
<keyword evidence="6 8" id="KW-0472">Membrane</keyword>
<dbReference type="PANTHER" id="PTHR11403">
    <property type="entry name" value="CYTOCHROME C OXIDASE SUBUNIT III"/>
    <property type="match status" value="1"/>
</dbReference>
<proteinExistence type="inferred from homology"/>
<name>A0A538T023_UNCEI</name>
<dbReference type="EMBL" id="VBOS01000140">
    <property type="protein sequence ID" value="TMQ56997.1"/>
    <property type="molecule type" value="Genomic_DNA"/>
</dbReference>
<accession>A0A538T023</accession>
<reference evidence="10 11" key="1">
    <citation type="journal article" date="2019" name="Nat. Microbiol.">
        <title>Mediterranean grassland soil C-N compound turnover is dependent on rainfall and depth, and is mediated by genomically divergent microorganisms.</title>
        <authorList>
            <person name="Diamond S."/>
            <person name="Andeer P.F."/>
            <person name="Li Z."/>
            <person name="Crits-Christoph A."/>
            <person name="Burstein D."/>
            <person name="Anantharaman K."/>
            <person name="Lane K.R."/>
            <person name="Thomas B.C."/>
            <person name="Pan C."/>
            <person name="Northen T.R."/>
            <person name="Banfield J.F."/>
        </authorList>
    </citation>
    <scope>NUCLEOTIDE SEQUENCE [LARGE SCALE GENOMIC DNA]</scope>
    <source>
        <strain evidence="10">WS_2</strain>
    </source>
</reference>
<evidence type="ECO:0000313" key="11">
    <source>
        <dbReference type="Proteomes" id="UP000317716"/>
    </source>
</evidence>
<comment type="caution">
    <text evidence="10">The sequence shown here is derived from an EMBL/GenBank/DDBJ whole genome shotgun (WGS) entry which is preliminary data.</text>
</comment>